<keyword evidence="2" id="KW-0812">Transmembrane</keyword>
<reference evidence="3 4" key="1">
    <citation type="submission" date="2024-06" db="EMBL/GenBank/DDBJ databases">
        <title>The Natural Products Discovery Center: Release of the First 8490 Sequenced Strains for Exploring Actinobacteria Biosynthetic Diversity.</title>
        <authorList>
            <person name="Kalkreuter E."/>
            <person name="Kautsar S.A."/>
            <person name="Yang D."/>
            <person name="Bader C.D."/>
            <person name="Teijaro C.N."/>
            <person name="Fluegel L."/>
            <person name="Davis C.M."/>
            <person name="Simpson J.R."/>
            <person name="Lauterbach L."/>
            <person name="Steele A.D."/>
            <person name="Gui C."/>
            <person name="Meng S."/>
            <person name="Li G."/>
            <person name="Viehrig K."/>
            <person name="Ye F."/>
            <person name="Su P."/>
            <person name="Kiefer A.F."/>
            <person name="Nichols A."/>
            <person name="Cepeda A.J."/>
            <person name="Yan W."/>
            <person name="Fan B."/>
            <person name="Jiang Y."/>
            <person name="Adhikari A."/>
            <person name="Zheng C.-J."/>
            <person name="Schuster L."/>
            <person name="Cowan T.M."/>
            <person name="Smanski M.J."/>
            <person name="Chevrette M.G."/>
            <person name="De Carvalho L.P.S."/>
            <person name="Shen B."/>
        </authorList>
    </citation>
    <scope>NUCLEOTIDE SEQUENCE [LARGE SCALE GENOMIC DNA]</scope>
    <source>
        <strain evidence="3 4">NPDC006434</strain>
    </source>
</reference>
<proteinExistence type="predicted"/>
<dbReference type="RefSeq" id="WP_355390953.1">
    <property type="nucleotide sequence ID" value="NZ_JBEGHN010000045.1"/>
</dbReference>
<name>A0ABV2UP11_9ACTN</name>
<evidence type="ECO:0000256" key="1">
    <source>
        <dbReference type="SAM" id="MobiDB-lite"/>
    </source>
</evidence>
<dbReference type="EMBL" id="JBEXPZ010000002">
    <property type="protein sequence ID" value="MET9843287.1"/>
    <property type="molecule type" value="Genomic_DNA"/>
</dbReference>
<feature type="transmembrane region" description="Helical" evidence="2">
    <location>
        <begin position="160"/>
        <end position="180"/>
    </location>
</feature>
<feature type="region of interest" description="Disordered" evidence="1">
    <location>
        <begin position="1"/>
        <end position="24"/>
    </location>
</feature>
<comment type="caution">
    <text evidence="3">The sequence shown here is derived from an EMBL/GenBank/DDBJ whole genome shotgun (WGS) entry which is preliminary data.</text>
</comment>
<organism evidence="3 4">
    <name type="scientific">Streptomyces ossamyceticus</name>
    <dbReference type="NCBI Taxonomy" id="249581"/>
    <lineage>
        <taxon>Bacteria</taxon>
        <taxon>Bacillati</taxon>
        <taxon>Actinomycetota</taxon>
        <taxon>Actinomycetes</taxon>
        <taxon>Kitasatosporales</taxon>
        <taxon>Streptomycetaceae</taxon>
        <taxon>Streptomyces</taxon>
    </lineage>
</organism>
<dbReference type="InterPro" id="IPR001387">
    <property type="entry name" value="Cro/C1-type_HTH"/>
</dbReference>
<protein>
    <submittedName>
        <fullName evidence="3">Helix-turn-helix transcriptional regulator</fullName>
    </submittedName>
</protein>
<keyword evidence="2" id="KW-0472">Membrane</keyword>
<keyword evidence="4" id="KW-1185">Reference proteome</keyword>
<gene>
    <name evidence="3" type="ORF">ABZZ21_01635</name>
</gene>
<dbReference type="Proteomes" id="UP001550210">
    <property type="component" value="Unassembled WGS sequence"/>
</dbReference>
<accession>A0ABV2UP11</accession>
<dbReference type="CDD" id="cd00093">
    <property type="entry name" value="HTH_XRE"/>
    <property type="match status" value="1"/>
</dbReference>
<keyword evidence="2" id="KW-1133">Transmembrane helix</keyword>
<sequence>MASKGDRGSAGEPEDGGELAPETARTSAEYVALLRRLKERSGLTYRQLEQRAAERGEVLARSTLADVLRRDALPRAEVVSALVRACGVPETAIPAWLAVRERLVVVGDVAREAGREGRAGQGAGDEPGGRMRGASGGAVRRVIGGGGGGAFGGRVRAASLAAVASLGTVALIVVGVLVWLPRDGRSSSGGGDGDRGRTTRTSEPSGTRADEGAGAPVPPGPAPGLTRIRPVRAPDLCLTDGDVRVDSGESKVVAMQRPCEEAVPPKTYLLRADDGYYRIQWDHPRHGKGCLTLLSDSEFQHMFEPWDDCKVGGSSQLFRIERAEGTGKGTKNAWRLRPGRGDADVCVGMRGGPEEKGAVAVAQGCADATGAGGAGDAQLFLIGRDPTGRR</sequence>
<feature type="region of interest" description="Disordered" evidence="1">
    <location>
        <begin position="184"/>
        <end position="229"/>
    </location>
</feature>
<evidence type="ECO:0000313" key="3">
    <source>
        <dbReference type="EMBL" id="MET9843287.1"/>
    </source>
</evidence>
<evidence type="ECO:0000256" key="2">
    <source>
        <dbReference type="SAM" id="Phobius"/>
    </source>
</evidence>
<feature type="compositionally biased region" description="Gly residues" evidence="1">
    <location>
        <begin position="119"/>
        <end position="136"/>
    </location>
</feature>
<dbReference type="Pfam" id="PF13560">
    <property type="entry name" value="HTH_31"/>
    <property type="match status" value="1"/>
</dbReference>
<evidence type="ECO:0000313" key="4">
    <source>
        <dbReference type="Proteomes" id="UP001550210"/>
    </source>
</evidence>
<feature type="region of interest" description="Disordered" evidence="1">
    <location>
        <begin position="114"/>
        <end position="137"/>
    </location>
</feature>